<accession>A0AA88H9L1</accession>
<feature type="region of interest" description="Disordered" evidence="1">
    <location>
        <begin position="92"/>
        <end position="146"/>
    </location>
</feature>
<feature type="compositionally biased region" description="Basic residues" evidence="1">
    <location>
        <begin position="1"/>
        <end position="11"/>
    </location>
</feature>
<dbReference type="Pfam" id="PF00595">
    <property type="entry name" value="PDZ"/>
    <property type="match status" value="1"/>
</dbReference>
<dbReference type="InterPro" id="IPR046995">
    <property type="entry name" value="RGS10/12/14-like"/>
</dbReference>
<feature type="region of interest" description="Disordered" evidence="1">
    <location>
        <begin position="227"/>
        <end position="252"/>
    </location>
</feature>
<dbReference type="PROSITE" id="PS50106">
    <property type="entry name" value="PDZ"/>
    <property type="match status" value="1"/>
</dbReference>
<dbReference type="InterPro" id="IPR036034">
    <property type="entry name" value="PDZ_sf"/>
</dbReference>
<dbReference type="InterPro" id="IPR001478">
    <property type="entry name" value="PDZ"/>
</dbReference>
<dbReference type="CDD" id="cd06710">
    <property type="entry name" value="PDZ_RGS12-like"/>
    <property type="match status" value="1"/>
</dbReference>
<sequence length="748" mass="82533">MQPSRRRKKRTPLSPSGPGVRNVELVKGRQGYGFTLSGQAPCLLSCVTPNTPAARAGLKPGDCLIAVNGHNVSKASHDEVVHLIGASKCPLRLSITEPPDSDSSDTEENLDLLTKPRTKYPHRPRKSVPRIPRQDRSPDDFYKEEEWEGKRPNITYRVLTNQEAVRNMSIPPEPRPRPPIPPAPHPLRQLRQSPRKFKDSQYSEPMFDDDQYSLPVSCLPVFRRSEGPQSLPIGQKRHILDQDSDSDGSERENEEMILRAVVGYLGTIEMPESPGRGIASRLQAIRSCVRRLRIEKKVHTLVLLGVTDKKVLLTGPAGLKLASFPSNRITFCGVYADDARFFGLVTRAPDDQPRLKGEIITGPSSCHVFMVDARLSPHSAHAGRARNFRLVCTPLLGGCVEFPTSAEPILGALVSLCRTDPGSVYFGPLGPLNEQENREGGVSVSPPPSQRGGSGLSTTSSNSDSGIGFRDSSHEGPWAVPPMIPLGQPNPIVYVANQDPPPLVFPPQQIPLTPPREDIPLAPTENRPGPSSMDKLAVRVMGDKDVQSPGEIEHAAKLRSSLNRMIGIQGLKGVRRVEPEEFQLAINKVSSNNVSVDDKLSPQVYRSFALEHKLGKPMEQNKARTPSRTPSERSKARSLEDLREKPDQKAARALFPRETSGSDNRLDKLADSFTWHWVAGVTRCLLEEDMPHQFSKEYLAVEGTETFADCASYNITPTTDVKDNDDLVSFILLSFFSLILSRDTSSNY</sequence>
<feature type="region of interest" description="Disordered" evidence="1">
    <location>
        <begin position="613"/>
        <end position="650"/>
    </location>
</feature>
<feature type="compositionally biased region" description="Low complexity" evidence="1">
    <location>
        <begin position="456"/>
        <end position="468"/>
    </location>
</feature>
<keyword evidence="5" id="KW-1185">Reference proteome</keyword>
<dbReference type="GO" id="GO:0005096">
    <property type="term" value="F:GTPase activator activity"/>
    <property type="evidence" value="ECO:0007669"/>
    <property type="project" value="InterPro"/>
</dbReference>
<feature type="compositionally biased region" description="Basic residues" evidence="1">
    <location>
        <begin position="116"/>
        <end position="128"/>
    </location>
</feature>
<evidence type="ECO:0000313" key="5">
    <source>
        <dbReference type="Proteomes" id="UP001187531"/>
    </source>
</evidence>
<dbReference type="EMBL" id="JAVRJZ010000020">
    <property type="protein sequence ID" value="KAK2706205.1"/>
    <property type="molecule type" value="Genomic_DNA"/>
</dbReference>
<dbReference type="PROSITE" id="PS01179">
    <property type="entry name" value="PID"/>
    <property type="match status" value="1"/>
</dbReference>
<dbReference type="Gene3D" id="2.30.29.30">
    <property type="entry name" value="Pleckstrin-homology domain (PH domain)/Phosphotyrosine-binding domain (PTB)"/>
    <property type="match status" value="1"/>
</dbReference>
<dbReference type="GO" id="GO:0005737">
    <property type="term" value="C:cytoplasm"/>
    <property type="evidence" value="ECO:0007669"/>
    <property type="project" value="TreeGrafter"/>
</dbReference>
<feature type="compositionally biased region" description="Acidic residues" evidence="1">
    <location>
        <begin position="99"/>
        <end position="110"/>
    </location>
</feature>
<proteinExistence type="predicted"/>
<dbReference type="Proteomes" id="UP001187531">
    <property type="component" value="Unassembled WGS sequence"/>
</dbReference>
<feature type="compositionally biased region" description="Basic and acidic residues" evidence="1">
    <location>
        <begin position="613"/>
        <end position="622"/>
    </location>
</feature>
<dbReference type="GO" id="GO:0008277">
    <property type="term" value="P:regulation of G protein-coupled receptor signaling pathway"/>
    <property type="evidence" value="ECO:0007669"/>
    <property type="project" value="TreeGrafter"/>
</dbReference>
<dbReference type="Gene3D" id="2.30.42.10">
    <property type="match status" value="1"/>
</dbReference>
<reference evidence="4" key="1">
    <citation type="submission" date="2023-07" db="EMBL/GenBank/DDBJ databases">
        <title>Chromosome-level genome assembly of Artemia franciscana.</title>
        <authorList>
            <person name="Jo E."/>
        </authorList>
    </citation>
    <scope>NUCLEOTIDE SEQUENCE</scope>
    <source>
        <tissue evidence="4">Whole body</tissue>
    </source>
</reference>
<dbReference type="SMART" id="SM00462">
    <property type="entry name" value="PTB"/>
    <property type="match status" value="1"/>
</dbReference>
<feature type="compositionally biased region" description="Basic and acidic residues" evidence="1">
    <location>
        <begin position="132"/>
        <end position="141"/>
    </location>
</feature>
<feature type="compositionally biased region" description="Pro residues" evidence="1">
    <location>
        <begin position="171"/>
        <end position="185"/>
    </location>
</feature>
<evidence type="ECO:0000259" key="2">
    <source>
        <dbReference type="PROSITE" id="PS01179"/>
    </source>
</evidence>
<feature type="region of interest" description="Disordered" evidence="1">
    <location>
        <begin position="168"/>
        <end position="189"/>
    </location>
</feature>
<dbReference type="GO" id="GO:0005634">
    <property type="term" value="C:nucleus"/>
    <property type="evidence" value="ECO:0007669"/>
    <property type="project" value="TreeGrafter"/>
</dbReference>
<dbReference type="SMART" id="SM00228">
    <property type="entry name" value="PDZ"/>
    <property type="match status" value="1"/>
</dbReference>
<organism evidence="4 5">
    <name type="scientific">Artemia franciscana</name>
    <name type="common">Brine shrimp</name>
    <name type="synonym">Artemia sanfranciscana</name>
    <dbReference type="NCBI Taxonomy" id="6661"/>
    <lineage>
        <taxon>Eukaryota</taxon>
        <taxon>Metazoa</taxon>
        <taxon>Ecdysozoa</taxon>
        <taxon>Arthropoda</taxon>
        <taxon>Crustacea</taxon>
        <taxon>Branchiopoda</taxon>
        <taxon>Anostraca</taxon>
        <taxon>Artemiidae</taxon>
        <taxon>Artemia</taxon>
    </lineage>
</organism>
<dbReference type="PANTHER" id="PTHR45945:SF3">
    <property type="entry name" value="REGULATOR OF G-PROTEIN SIGNALING LOCO"/>
    <property type="match status" value="1"/>
</dbReference>
<dbReference type="GO" id="GO:0005886">
    <property type="term" value="C:plasma membrane"/>
    <property type="evidence" value="ECO:0007669"/>
    <property type="project" value="TreeGrafter"/>
</dbReference>
<feature type="region of interest" description="Disordered" evidence="1">
    <location>
        <begin position="1"/>
        <end position="22"/>
    </location>
</feature>
<feature type="domain" description="PID" evidence="2">
    <location>
        <begin position="262"/>
        <end position="369"/>
    </location>
</feature>
<comment type="caution">
    <text evidence="4">The sequence shown here is derived from an EMBL/GenBank/DDBJ whole genome shotgun (WGS) entry which is preliminary data.</text>
</comment>
<feature type="region of interest" description="Disordered" evidence="1">
    <location>
        <begin position="428"/>
        <end position="478"/>
    </location>
</feature>
<dbReference type="AlphaFoldDB" id="A0AA88H9L1"/>
<name>A0AA88H9L1_ARTSF</name>
<dbReference type="EMBL" id="JAVRJZ010000020">
    <property type="protein sequence ID" value="KAK2706204.1"/>
    <property type="molecule type" value="Genomic_DNA"/>
</dbReference>
<evidence type="ECO:0000259" key="3">
    <source>
        <dbReference type="PROSITE" id="PS50106"/>
    </source>
</evidence>
<gene>
    <name evidence="4" type="ORF">QYM36_016292</name>
</gene>
<dbReference type="InterPro" id="IPR011993">
    <property type="entry name" value="PH-like_dom_sf"/>
</dbReference>
<dbReference type="SUPFAM" id="SSF50156">
    <property type="entry name" value="PDZ domain-like"/>
    <property type="match status" value="1"/>
</dbReference>
<dbReference type="PANTHER" id="PTHR45945">
    <property type="entry name" value="REGULATOR OF G-PROTEIN SIGNALING LOCO"/>
    <property type="match status" value="1"/>
</dbReference>
<feature type="compositionally biased region" description="Basic and acidic residues" evidence="1">
    <location>
        <begin position="630"/>
        <end position="650"/>
    </location>
</feature>
<evidence type="ECO:0000313" key="4">
    <source>
        <dbReference type="EMBL" id="KAK2706204.1"/>
    </source>
</evidence>
<protein>
    <submittedName>
        <fullName evidence="4">Uncharacterized protein</fullName>
    </submittedName>
</protein>
<dbReference type="InterPro" id="IPR006020">
    <property type="entry name" value="PTB/PI_dom"/>
</dbReference>
<feature type="domain" description="PDZ" evidence="3">
    <location>
        <begin position="22"/>
        <end position="99"/>
    </location>
</feature>
<evidence type="ECO:0000256" key="1">
    <source>
        <dbReference type="SAM" id="MobiDB-lite"/>
    </source>
</evidence>
<dbReference type="SUPFAM" id="SSF50729">
    <property type="entry name" value="PH domain-like"/>
    <property type="match status" value="1"/>
</dbReference>